<dbReference type="SUPFAM" id="SSF103473">
    <property type="entry name" value="MFS general substrate transporter"/>
    <property type="match status" value="1"/>
</dbReference>
<accession>A0A1E3AKU0</accession>
<dbReference type="GO" id="GO:0015293">
    <property type="term" value="F:symporter activity"/>
    <property type="evidence" value="ECO:0007669"/>
    <property type="project" value="InterPro"/>
</dbReference>
<feature type="transmembrane region" description="Helical" evidence="1">
    <location>
        <begin position="395"/>
        <end position="414"/>
    </location>
</feature>
<dbReference type="GO" id="GO:0008643">
    <property type="term" value="P:carbohydrate transport"/>
    <property type="evidence" value="ECO:0007669"/>
    <property type="project" value="InterPro"/>
</dbReference>
<feature type="transmembrane region" description="Helical" evidence="1">
    <location>
        <begin position="80"/>
        <end position="101"/>
    </location>
</feature>
<feature type="transmembrane region" description="Helical" evidence="1">
    <location>
        <begin position="288"/>
        <end position="307"/>
    </location>
</feature>
<feature type="transmembrane region" description="Helical" evidence="1">
    <location>
        <begin position="12"/>
        <end position="36"/>
    </location>
</feature>
<keyword evidence="1" id="KW-1133">Transmembrane helix</keyword>
<name>A0A1E3AKU0_9FIRM</name>
<dbReference type="InterPro" id="IPR039672">
    <property type="entry name" value="MFS_2"/>
</dbReference>
<sequence>MNQQKKTSPFRYAAGMFGTSIPINMFKTYAAAFYVIGHGVTTAQFSMVLFLYTFVDAIDNPVYGFLSDRTRTRWGRRRPWLVIGAPLLALCFIAFFNIPAFLSGSGIFSYMLLMYILTGTLDSLINANYGALFPELFTSDSQRAKSNAMRQAFQLLAMVISIALTPLVTDALGYGLTSIIYGILAVAVILYCTFGCHEITRTEDLQKPRLFSTLRDLLTNPKFWIFGLTNAFYSAAMSLVMSAVPFYVKYTLGLGSMANTILLGMVLLFAMAGVSVWAFFVKKHSVMPVWRIALIALTVSFLPLYFVSGLFPALAAACLLGFGYSGAITTMDLIGARIMDEDTRKNGLRREGTYASAMGFMNRLSGFFTSFAFLIVGRIYGFESGEIPGLRPHDAARFLMVVFPFCVMILSVLCSRFLKFPEDGGTSAAESPAVPGKETE</sequence>
<feature type="transmembrane region" description="Helical" evidence="1">
    <location>
        <begin position="223"/>
        <end position="248"/>
    </location>
</feature>
<dbReference type="RefSeq" id="WP_069151212.1">
    <property type="nucleotide sequence ID" value="NZ_MCGH01000001.1"/>
</dbReference>
<feature type="transmembrane region" description="Helical" evidence="1">
    <location>
        <begin position="260"/>
        <end position="281"/>
    </location>
</feature>
<reference evidence="2 3" key="1">
    <citation type="submission" date="2016-07" db="EMBL/GenBank/DDBJ databases">
        <title>Characterization of isolates of Eisenbergiella tayi derived from blood cultures, using whole genome sequencing.</title>
        <authorList>
            <person name="Burdz T."/>
            <person name="Wiebe D."/>
            <person name="Huynh C."/>
            <person name="Bernard K."/>
        </authorList>
    </citation>
    <scope>NUCLEOTIDE SEQUENCE [LARGE SCALE GENOMIC DNA]</scope>
    <source>
        <strain evidence="2 3">NML 110608</strain>
    </source>
</reference>
<keyword evidence="1" id="KW-0472">Membrane</keyword>
<dbReference type="PATRIC" id="fig|1432052.4.peg.718"/>
<organism evidence="2 3">
    <name type="scientific">Eisenbergiella tayi</name>
    <dbReference type="NCBI Taxonomy" id="1432052"/>
    <lineage>
        <taxon>Bacteria</taxon>
        <taxon>Bacillati</taxon>
        <taxon>Bacillota</taxon>
        <taxon>Clostridia</taxon>
        <taxon>Lachnospirales</taxon>
        <taxon>Lachnospiraceae</taxon>
        <taxon>Eisenbergiella</taxon>
    </lineage>
</organism>
<feature type="transmembrane region" description="Helical" evidence="1">
    <location>
        <begin position="107"/>
        <end position="131"/>
    </location>
</feature>
<proteinExistence type="predicted"/>
<feature type="transmembrane region" description="Helical" evidence="1">
    <location>
        <begin position="313"/>
        <end position="339"/>
    </location>
</feature>
<dbReference type="PANTHER" id="PTHR11328:SF24">
    <property type="entry name" value="MAJOR FACILITATOR SUPERFAMILY (MFS) PROFILE DOMAIN-CONTAINING PROTEIN"/>
    <property type="match status" value="1"/>
</dbReference>
<dbReference type="PANTHER" id="PTHR11328">
    <property type="entry name" value="MAJOR FACILITATOR SUPERFAMILY DOMAIN-CONTAINING PROTEIN"/>
    <property type="match status" value="1"/>
</dbReference>
<gene>
    <name evidence="2" type="primary">yjmB_1</name>
    <name evidence="2" type="ORF">BEI61_00640</name>
</gene>
<dbReference type="Proteomes" id="UP000094067">
    <property type="component" value="Unassembled WGS sequence"/>
</dbReference>
<dbReference type="EMBL" id="MCGH01000001">
    <property type="protein sequence ID" value="ODM09011.1"/>
    <property type="molecule type" value="Genomic_DNA"/>
</dbReference>
<feature type="transmembrane region" description="Helical" evidence="1">
    <location>
        <begin position="152"/>
        <end position="173"/>
    </location>
</feature>
<feature type="transmembrane region" description="Helical" evidence="1">
    <location>
        <begin position="179"/>
        <end position="200"/>
    </location>
</feature>
<dbReference type="Gene3D" id="1.20.1250.20">
    <property type="entry name" value="MFS general substrate transporter like domains"/>
    <property type="match status" value="1"/>
</dbReference>
<dbReference type="Pfam" id="PF13347">
    <property type="entry name" value="MFS_2"/>
    <property type="match status" value="1"/>
</dbReference>
<dbReference type="GO" id="GO:0005886">
    <property type="term" value="C:plasma membrane"/>
    <property type="evidence" value="ECO:0007669"/>
    <property type="project" value="TreeGrafter"/>
</dbReference>
<feature type="transmembrane region" description="Helical" evidence="1">
    <location>
        <begin position="360"/>
        <end position="380"/>
    </location>
</feature>
<comment type="caution">
    <text evidence="2">The sequence shown here is derived from an EMBL/GenBank/DDBJ whole genome shotgun (WGS) entry which is preliminary data.</text>
</comment>
<evidence type="ECO:0000313" key="2">
    <source>
        <dbReference type="EMBL" id="ODM09011.1"/>
    </source>
</evidence>
<feature type="transmembrane region" description="Helical" evidence="1">
    <location>
        <begin position="42"/>
        <end position="59"/>
    </location>
</feature>
<dbReference type="InterPro" id="IPR036259">
    <property type="entry name" value="MFS_trans_sf"/>
</dbReference>
<evidence type="ECO:0000313" key="3">
    <source>
        <dbReference type="Proteomes" id="UP000094067"/>
    </source>
</evidence>
<dbReference type="AlphaFoldDB" id="A0A1E3AKU0"/>
<protein>
    <submittedName>
        <fullName evidence="2">Putative symporter YjmB</fullName>
    </submittedName>
</protein>
<keyword evidence="1" id="KW-0812">Transmembrane</keyword>
<evidence type="ECO:0000256" key="1">
    <source>
        <dbReference type="SAM" id="Phobius"/>
    </source>
</evidence>